<reference evidence="1" key="1">
    <citation type="journal article" date="2014" name="Nat. Commun.">
        <title>The tobacco genome sequence and its comparison with those of tomato and potato.</title>
        <authorList>
            <person name="Sierro N."/>
            <person name="Battey J.N."/>
            <person name="Ouadi S."/>
            <person name="Bakaher N."/>
            <person name="Bovet L."/>
            <person name="Willig A."/>
            <person name="Goepfert S."/>
            <person name="Peitsch M.C."/>
            <person name="Ivanov N.V."/>
        </authorList>
    </citation>
    <scope>NUCLEOTIDE SEQUENCE [LARGE SCALE GENOMIC DNA]</scope>
</reference>
<protein>
    <submittedName>
        <fullName evidence="2">Uncharacterized protein LOC142174451</fullName>
    </submittedName>
</protein>
<accession>A0AC58TGJ9</accession>
<keyword evidence="1" id="KW-1185">Reference proteome</keyword>
<organism evidence="1 2">
    <name type="scientific">Nicotiana tabacum</name>
    <name type="common">Common tobacco</name>
    <dbReference type="NCBI Taxonomy" id="4097"/>
    <lineage>
        <taxon>Eukaryota</taxon>
        <taxon>Viridiplantae</taxon>
        <taxon>Streptophyta</taxon>
        <taxon>Embryophyta</taxon>
        <taxon>Tracheophyta</taxon>
        <taxon>Spermatophyta</taxon>
        <taxon>Magnoliopsida</taxon>
        <taxon>eudicotyledons</taxon>
        <taxon>Gunneridae</taxon>
        <taxon>Pentapetalae</taxon>
        <taxon>asterids</taxon>
        <taxon>lamiids</taxon>
        <taxon>Solanales</taxon>
        <taxon>Solanaceae</taxon>
        <taxon>Nicotianoideae</taxon>
        <taxon>Nicotianeae</taxon>
        <taxon>Nicotiana</taxon>
    </lineage>
</organism>
<evidence type="ECO:0000313" key="1">
    <source>
        <dbReference type="Proteomes" id="UP000790787"/>
    </source>
</evidence>
<dbReference type="RefSeq" id="XP_075096348.1">
    <property type="nucleotide sequence ID" value="XM_075240247.1"/>
</dbReference>
<sequence length="170" mass="19417">MVTFSDDEFPVEGTEHYKALYLTVKYEDFVVTRVLVDNRSSANICPLSTLNKLKVDDDMIHKNNICVRGFDGRGKDLVGDIVLELIIGLIEFTMEFQVLDIDVYYNLLLGRPWIHATKAVPSTLHPMVKFEWDRQEIVVYGEDNVCAHSDASIPFIEVEYDKRALGLLGF</sequence>
<reference evidence="2" key="2">
    <citation type="submission" date="2025-08" db="UniProtKB">
        <authorList>
            <consortium name="RefSeq"/>
        </authorList>
    </citation>
    <scope>IDENTIFICATION</scope>
    <source>
        <tissue evidence="2">Leaf</tissue>
    </source>
</reference>
<dbReference type="Proteomes" id="UP000790787">
    <property type="component" value="Chromosome 20"/>
</dbReference>
<evidence type="ECO:0000313" key="2">
    <source>
        <dbReference type="RefSeq" id="XP_075096348.1"/>
    </source>
</evidence>
<name>A0AC58TGJ9_TOBAC</name>
<gene>
    <name evidence="2" type="primary">LOC142174451</name>
</gene>
<proteinExistence type="predicted"/>